<organism evidence="1 2">
    <name type="scientific">Shewanella sairae</name>
    <dbReference type="NCBI Taxonomy" id="190310"/>
    <lineage>
        <taxon>Bacteria</taxon>
        <taxon>Pseudomonadati</taxon>
        <taxon>Pseudomonadota</taxon>
        <taxon>Gammaproteobacteria</taxon>
        <taxon>Alteromonadales</taxon>
        <taxon>Shewanellaceae</taxon>
        <taxon>Shewanella</taxon>
    </lineage>
</organism>
<accession>A0ABQ4P341</accession>
<reference evidence="1" key="1">
    <citation type="submission" date="2021-05" db="EMBL/GenBank/DDBJ databases">
        <title>Molecular characterization for Shewanella algae harboring chromosomal blaOXA-55-like strains isolated from clinical and environment sample.</title>
        <authorList>
            <person name="Ohama Y."/>
            <person name="Aoki K."/>
            <person name="Harada S."/>
            <person name="Moriya K."/>
            <person name="Ishii Y."/>
            <person name="Tateda K."/>
        </authorList>
    </citation>
    <scope>NUCLEOTIDE SEQUENCE</scope>
    <source>
        <strain evidence="1">JCM 11563</strain>
    </source>
</reference>
<dbReference type="InterPro" id="IPR036286">
    <property type="entry name" value="LexA/Signal_pep-like_sf"/>
</dbReference>
<keyword evidence="2" id="KW-1185">Reference proteome</keyword>
<gene>
    <name evidence="1" type="ORF">TUM4438_07310</name>
</gene>
<evidence type="ECO:0008006" key="3">
    <source>
        <dbReference type="Google" id="ProtNLM"/>
    </source>
</evidence>
<evidence type="ECO:0000313" key="2">
    <source>
        <dbReference type="Proteomes" id="UP000887104"/>
    </source>
</evidence>
<sequence length="97" mass="10815">MFGFSFNKVAGNSMFPRLKSGNFVLLSEHFDRRGLKAGDIIKLLHPRYGYIVKTLVGIDHTGRFWFKGENKQSVGIDDIGPIEASQIKSKVIFVVGA</sequence>
<dbReference type="Proteomes" id="UP000887104">
    <property type="component" value="Unassembled WGS sequence"/>
</dbReference>
<comment type="caution">
    <text evidence="1">The sequence shown here is derived from an EMBL/GenBank/DDBJ whole genome shotgun (WGS) entry which is preliminary data.</text>
</comment>
<evidence type="ECO:0000313" key="1">
    <source>
        <dbReference type="EMBL" id="GIU41929.1"/>
    </source>
</evidence>
<dbReference type="Gene3D" id="2.10.109.10">
    <property type="entry name" value="Umud Fragment, subunit A"/>
    <property type="match status" value="1"/>
</dbReference>
<name>A0ABQ4P341_9GAMM</name>
<dbReference type="CDD" id="cd06462">
    <property type="entry name" value="Peptidase_S24_S26"/>
    <property type="match status" value="1"/>
</dbReference>
<proteinExistence type="predicted"/>
<dbReference type="EMBL" id="BPEY01000008">
    <property type="protein sequence ID" value="GIU41929.1"/>
    <property type="molecule type" value="Genomic_DNA"/>
</dbReference>
<protein>
    <recommendedName>
        <fullName evidence="3">Peptidase S24/S26A/S26B/S26C domain-containing protein</fullName>
    </recommendedName>
</protein>
<dbReference type="SUPFAM" id="SSF51306">
    <property type="entry name" value="LexA/Signal peptidase"/>
    <property type="match status" value="1"/>
</dbReference>